<dbReference type="Proteomes" id="UP000663207">
    <property type="component" value="Chromosome"/>
</dbReference>
<proteinExistence type="predicted"/>
<dbReference type="EMBL" id="CP071502">
    <property type="protein sequence ID" value="QSX38609.1"/>
    <property type="molecule type" value="Genomic_DNA"/>
</dbReference>
<protein>
    <submittedName>
        <fullName evidence="4">DUF3413 domain-containing protein</fullName>
    </submittedName>
</protein>
<feature type="transmembrane region" description="Helical" evidence="1">
    <location>
        <begin position="168"/>
        <end position="189"/>
    </location>
</feature>
<dbReference type="InterPro" id="IPR000917">
    <property type="entry name" value="Sulfatase_N"/>
</dbReference>
<evidence type="ECO:0000256" key="1">
    <source>
        <dbReference type="SAM" id="Phobius"/>
    </source>
</evidence>
<dbReference type="InterPro" id="IPR012159">
    <property type="entry name" value="YejM-like"/>
</dbReference>
<dbReference type="Pfam" id="PF11893">
    <property type="entry name" value="DUF3413"/>
    <property type="match status" value="1"/>
</dbReference>
<dbReference type="InterPro" id="IPR052701">
    <property type="entry name" value="GAG_Ulvan_Degrading_Sulfatases"/>
</dbReference>
<feature type="domain" description="Sulfatase N-terminal" evidence="2">
    <location>
        <begin position="253"/>
        <end position="509"/>
    </location>
</feature>
<evidence type="ECO:0000259" key="2">
    <source>
        <dbReference type="Pfam" id="PF00884"/>
    </source>
</evidence>
<evidence type="ECO:0000313" key="4">
    <source>
        <dbReference type="EMBL" id="QSX38609.1"/>
    </source>
</evidence>
<dbReference type="InterPro" id="IPR024588">
    <property type="entry name" value="YejM_N"/>
</dbReference>
<dbReference type="Gene3D" id="3.40.720.10">
    <property type="entry name" value="Alkaline Phosphatase, subunit A"/>
    <property type="match status" value="1"/>
</dbReference>
<gene>
    <name evidence="4" type="ORF">JYB85_07295</name>
</gene>
<dbReference type="PANTHER" id="PTHR43751">
    <property type="entry name" value="SULFATASE"/>
    <property type="match status" value="1"/>
</dbReference>
<feature type="transmembrane region" description="Helical" evidence="1">
    <location>
        <begin position="137"/>
        <end position="156"/>
    </location>
</feature>
<dbReference type="SUPFAM" id="SSF53649">
    <property type="entry name" value="Alkaline phosphatase-like"/>
    <property type="match status" value="1"/>
</dbReference>
<accession>A0ABX7R443</accession>
<keyword evidence="5" id="KW-1185">Reference proteome</keyword>
<dbReference type="PANTHER" id="PTHR43751:SF3">
    <property type="entry name" value="SULFATASE N-TERMINAL DOMAIN-CONTAINING PROTEIN"/>
    <property type="match status" value="1"/>
</dbReference>
<keyword evidence="1" id="KW-1133">Transmembrane helix</keyword>
<sequence>MAERKQQLVRDKVSRLVNWGHWFAAFNGLLAIIVGSRYLDTVGYPETLIGWGYLSLSSIGQFSFLAFMVYLLLLFPVTLLLPYSKILRGLAATVATLALCLMLYDTIVYDDYGMHLSPFAFDLAWADLNALLHGTSYIITPLAIIGLELTAANFLWKRIDKLQKRKIGPKVAGFIAVCFISSHLVHIWADAADVEDITRFDDVYPLFYPATAKSFMENHGLDALAEDLPHEQQQQLQYPVNPLQCQREQGAKVLLLAIDSLRADMVTEETMPFLSRYAEDNQQFSQHYSGGNQAYSGLYSLLYGLQGSYLGNNAFANQSPLLTRELARQGYSLARFMGETNDQLPQKLGIYDDFSAYISDDSRSSATADLASIQSFRTWQADQTGPWFALLNLSAPENYDTPVGFAGTATISAPEELKPAQRVLFNQYRQSLNFIDASLQSLLSSLDDDTVVIITGLNGKLFTSNQTEARRDLSPQSVRVPLVIHWPGEPAVRISHRTSHHGLVPLLMTRLLGCSNAITDYSAGRQLETPSEQQWVYVGDNRYFAIYQNDEVTVIDRHGKYRIYDAEFNQRLKKKMSAPELIQVMREGRRLYKH</sequence>
<dbReference type="Pfam" id="PF00884">
    <property type="entry name" value="Sulfatase"/>
    <property type="match status" value="1"/>
</dbReference>
<evidence type="ECO:0000313" key="5">
    <source>
        <dbReference type="Proteomes" id="UP000663207"/>
    </source>
</evidence>
<name>A0ABX7R443_9GAMM</name>
<feature type="transmembrane region" description="Helical" evidence="1">
    <location>
        <begin position="90"/>
        <end position="109"/>
    </location>
</feature>
<dbReference type="PIRSF" id="PIRSF004950">
    <property type="entry name" value="Mmb_sulf_HI0842"/>
    <property type="match status" value="1"/>
</dbReference>
<feature type="domain" description="Inner membrane protein YejM N-terminal" evidence="3">
    <location>
        <begin position="9"/>
        <end position="245"/>
    </location>
</feature>
<organism evidence="4 5">
    <name type="scientific">Shewanella sedimentimangrovi</name>
    <dbReference type="NCBI Taxonomy" id="2814293"/>
    <lineage>
        <taxon>Bacteria</taxon>
        <taxon>Pseudomonadati</taxon>
        <taxon>Pseudomonadota</taxon>
        <taxon>Gammaproteobacteria</taxon>
        <taxon>Alteromonadales</taxon>
        <taxon>Shewanellaceae</taxon>
        <taxon>Shewanella</taxon>
    </lineage>
</organism>
<keyword evidence="1" id="KW-0472">Membrane</keyword>
<evidence type="ECO:0000259" key="3">
    <source>
        <dbReference type="Pfam" id="PF11893"/>
    </source>
</evidence>
<feature type="transmembrane region" description="Helical" evidence="1">
    <location>
        <begin position="21"/>
        <end position="39"/>
    </location>
</feature>
<reference evidence="4 5" key="1">
    <citation type="submission" date="2021-03" db="EMBL/GenBank/DDBJ databases">
        <title>Novel species identification of genus Shewanella.</title>
        <authorList>
            <person name="Liu G."/>
            <person name="Zhang Q."/>
        </authorList>
    </citation>
    <scope>NUCLEOTIDE SEQUENCE [LARGE SCALE GENOMIC DNA]</scope>
    <source>
        <strain evidence="4 5">FJAT-52962</strain>
    </source>
</reference>
<dbReference type="RefSeq" id="WP_207381656.1">
    <property type="nucleotide sequence ID" value="NZ_CP071502.1"/>
</dbReference>
<dbReference type="InterPro" id="IPR017850">
    <property type="entry name" value="Alkaline_phosphatase_core_sf"/>
</dbReference>
<keyword evidence="1" id="KW-0812">Transmembrane</keyword>
<feature type="transmembrane region" description="Helical" evidence="1">
    <location>
        <begin position="59"/>
        <end position="83"/>
    </location>
</feature>